<dbReference type="SFLD" id="SFLDS00019">
    <property type="entry name" value="Glutathione_Transferase_(cytos"/>
    <property type="match status" value="1"/>
</dbReference>
<dbReference type="EMBL" id="LR901265">
    <property type="protein sequence ID" value="CAD7248219.1"/>
    <property type="molecule type" value="Genomic_DNA"/>
</dbReference>
<evidence type="ECO:0000259" key="6">
    <source>
        <dbReference type="PROSITE" id="PS50404"/>
    </source>
</evidence>
<keyword evidence="9" id="KW-1185">Reference proteome</keyword>
<dbReference type="AlphaFoldDB" id="A0A7R9A7Z3"/>
<evidence type="ECO:0000256" key="5">
    <source>
        <dbReference type="ARBA" id="ARBA00047960"/>
    </source>
</evidence>
<evidence type="ECO:0000313" key="9">
    <source>
        <dbReference type="Proteomes" id="UP000677054"/>
    </source>
</evidence>
<dbReference type="Pfam" id="PF14497">
    <property type="entry name" value="GST_C_3"/>
    <property type="match status" value="1"/>
</dbReference>
<dbReference type="Gene3D" id="1.20.1050.130">
    <property type="match status" value="1"/>
</dbReference>
<dbReference type="FunFam" id="1.20.1050.10:FF:000003">
    <property type="entry name" value="Glutathione S-transferase 2"/>
    <property type="match status" value="1"/>
</dbReference>
<feature type="domain" description="GST N-terminal" evidence="6">
    <location>
        <begin position="1"/>
        <end position="76"/>
    </location>
</feature>
<comment type="function">
    <text evidence="1">Conjugation of reduced glutathione to a wide number of exogenous and endogenous hydrophobic electrophiles.</text>
</comment>
<evidence type="ECO:0000259" key="7">
    <source>
        <dbReference type="PROSITE" id="PS50405"/>
    </source>
</evidence>
<proteinExistence type="inferred from homology"/>
<comment type="catalytic activity">
    <reaction evidence="5">
        <text>RX + glutathione = an S-substituted glutathione + a halide anion + H(+)</text>
        <dbReference type="Rhea" id="RHEA:16437"/>
        <dbReference type="ChEBI" id="CHEBI:15378"/>
        <dbReference type="ChEBI" id="CHEBI:16042"/>
        <dbReference type="ChEBI" id="CHEBI:17792"/>
        <dbReference type="ChEBI" id="CHEBI:57925"/>
        <dbReference type="ChEBI" id="CHEBI:90779"/>
        <dbReference type="EC" id="2.5.1.18"/>
    </reaction>
</comment>
<dbReference type="OrthoDB" id="4951845at2759"/>
<dbReference type="InterPro" id="IPR050213">
    <property type="entry name" value="GST_superfamily"/>
</dbReference>
<keyword evidence="4" id="KW-0808">Transferase</keyword>
<sequence length="218" mass="25764">MRRAQPIRNLLTYTGVEWENKVYQMDPAGRDAWFDDKKDGLGLEFPNLPYYLDGDVKLSQSLAILRHLGRKHGLYGQTEEEQCRQDMAEQQQGDLMMAMGRAVYLAFTPETKAKYLEEALPMHLKLFTKFIGSRSWLLGDRLTYVDFLWYEILDWQLYLDPDCLNDFPVVRDFMDRFENLPNVKEYLKSDKFQKWPLFGPMALWGHKEEGMKLRFPDG</sequence>
<comment type="similarity">
    <text evidence="2">Belongs to the GST superfamily. Mu family.</text>
</comment>
<dbReference type="SUPFAM" id="SSF47616">
    <property type="entry name" value="GST C-terminal domain-like"/>
    <property type="match status" value="1"/>
</dbReference>
<dbReference type="InterPro" id="IPR010987">
    <property type="entry name" value="Glutathione-S-Trfase_C-like"/>
</dbReference>
<protein>
    <recommendedName>
        <fullName evidence="3">glutathione transferase</fullName>
        <ecNumber evidence="3">2.5.1.18</ecNumber>
    </recommendedName>
</protein>
<evidence type="ECO:0000313" key="8">
    <source>
        <dbReference type="EMBL" id="CAD7248219.1"/>
    </source>
</evidence>
<dbReference type="InterPro" id="IPR036249">
    <property type="entry name" value="Thioredoxin-like_sf"/>
</dbReference>
<dbReference type="GO" id="GO:0004364">
    <property type="term" value="F:glutathione transferase activity"/>
    <property type="evidence" value="ECO:0007669"/>
    <property type="project" value="UniProtKB-EC"/>
</dbReference>
<organism evidence="8">
    <name type="scientific">Darwinula stevensoni</name>
    <dbReference type="NCBI Taxonomy" id="69355"/>
    <lineage>
        <taxon>Eukaryota</taxon>
        <taxon>Metazoa</taxon>
        <taxon>Ecdysozoa</taxon>
        <taxon>Arthropoda</taxon>
        <taxon>Crustacea</taxon>
        <taxon>Oligostraca</taxon>
        <taxon>Ostracoda</taxon>
        <taxon>Podocopa</taxon>
        <taxon>Podocopida</taxon>
        <taxon>Darwinulocopina</taxon>
        <taxon>Darwinuloidea</taxon>
        <taxon>Darwinulidae</taxon>
        <taxon>Darwinula</taxon>
    </lineage>
</organism>
<accession>A0A7R9A7Z3</accession>
<dbReference type="InterPro" id="IPR036282">
    <property type="entry name" value="Glutathione-S-Trfase_C_sf"/>
</dbReference>
<dbReference type="PANTHER" id="PTHR11571:SF222">
    <property type="entry name" value="GLUTATHIONE TRANSFERASE"/>
    <property type="match status" value="1"/>
</dbReference>
<dbReference type="InterPro" id="IPR004045">
    <property type="entry name" value="Glutathione_S-Trfase_N"/>
</dbReference>
<dbReference type="EC" id="2.5.1.18" evidence="3"/>
<dbReference type="Pfam" id="PF02798">
    <property type="entry name" value="GST_N"/>
    <property type="match status" value="1"/>
</dbReference>
<evidence type="ECO:0000256" key="3">
    <source>
        <dbReference type="ARBA" id="ARBA00012452"/>
    </source>
</evidence>
<gene>
    <name evidence="8" type="ORF">DSTB1V02_LOCUS8039</name>
</gene>
<dbReference type="GO" id="GO:0006749">
    <property type="term" value="P:glutathione metabolic process"/>
    <property type="evidence" value="ECO:0007669"/>
    <property type="project" value="TreeGrafter"/>
</dbReference>
<dbReference type="PANTHER" id="PTHR11571">
    <property type="entry name" value="GLUTATHIONE S-TRANSFERASE"/>
    <property type="match status" value="1"/>
</dbReference>
<evidence type="ECO:0000256" key="1">
    <source>
        <dbReference type="ARBA" id="ARBA00003701"/>
    </source>
</evidence>
<dbReference type="EMBL" id="CAJPEV010001748">
    <property type="protein sequence ID" value="CAG0894170.1"/>
    <property type="molecule type" value="Genomic_DNA"/>
</dbReference>
<reference evidence="8" key="1">
    <citation type="submission" date="2020-11" db="EMBL/GenBank/DDBJ databases">
        <authorList>
            <person name="Tran Van P."/>
        </authorList>
    </citation>
    <scope>NUCLEOTIDE SEQUENCE</scope>
</reference>
<dbReference type="InterPro" id="IPR004046">
    <property type="entry name" value="GST_C"/>
</dbReference>
<feature type="domain" description="GST C-terminal" evidence="7">
    <location>
        <begin position="78"/>
        <end position="197"/>
    </location>
</feature>
<name>A0A7R9A7Z3_9CRUS</name>
<dbReference type="PROSITE" id="PS50405">
    <property type="entry name" value="GST_CTER"/>
    <property type="match status" value="1"/>
</dbReference>
<dbReference type="SUPFAM" id="SSF52833">
    <property type="entry name" value="Thioredoxin-like"/>
    <property type="match status" value="1"/>
</dbReference>
<evidence type="ECO:0000256" key="4">
    <source>
        <dbReference type="ARBA" id="ARBA00022679"/>
    </source>
</evidence>
<evidence type="ECO:0000256" key="2">
    <source>
        <dbReference type="ARBA" id="ARBA00005861"/>
    </source>
</evidence>
<dbReference type="InterPro" id="IPR040079">
    <property type="entry name" value="Glutathione_S-Trfase"/>
</dbReference>
<dbReference type="Proteomes" id="UP000677054">
    <property type="component" value="Unassembled WGS sequence"/>
</dbReference>
<dbReference type="PROSITE" id="PS50404">
    <property type="entry name" value="GST_NTER"/>
    <property type="match status" value="1"/>
</dbReference>